<feature type="signal peptide" evidence="1">
    <location>
        <begin position="1"/>
        <end position="23"/>
    </location>
</feature>
<accession>A0A2S6FXT5</accession>
<organism evidence="2 3">
    <name type="scientific">Clostridium algidicarnis DSM 15099</name>
    <dbReference type="NCBI Taxonomy" id="1121295"/>
    <lineage>
        <taxon>Bacteria</taxon>
        <taxon>Bacillati</taxon>
        <taxon>Bacillota</taxon>
        <taxon>Clostridia</taxon>
        <taxon>Eubacteriales</taxon>
        <taxon>Clostridiaceae</taxon>
        <taxon>Clostridium</taxon>
    </lineage>
</organism>
<evidence type="ECO:0008006" key="4">
    <source>
        <dbReference type="Google" id="ProtNLM"/>
    </source>
</evidence>
<dbReference type="EMBL" id="PTIS01000008">
    <property type="protein sequence ID" value="PPK48339.1"/>
    <property type="molecule type" value="Genomic_DNA"/>
</dbReference>
<dbReference type="AlphaFoldDB" id="A0A2S6FXT5"/>
<proteinExistence type="predicted"/>
<dbReference type="PROSITE" id="PS51257">
    <property type="entry name" value="PROKAR_LIPOPROTEIN"/>
    <property type="match status" value="1"/>
</dbReference>
<reference evidence="2 3" key="1">
    <citation type="submission" date="2018-02" db="EMBL/GenBank/DDBJ databases">
        <title>Genomic Encyclopedia of Archaeal and Bacterial Type Strains, Phase II (KMG-II): from individual species to whole genera.</title>
        <authorList>
            <person name="Goeker M."/>
        </authorList>
    </citation>
    <scope>NUCLEOTIDE SEQUENCE [LARGE SCALE GENOMIC DNA]</scope>
    <source>
        <strain evidence="2 3">DSM 15099</strain>
    </source>
</reference>
<evidence type="ECO:0000256" key="1">
    <source>
        <dbReference type="SAM" id="SignalP"/>
    </source>
</evidence>
<keyword evidence="1" id="KW-0732">Signal</keyword>
<evidence type="ECO:0000313" key="2">
    <source>
        <dbReference type="EMBL" id="PPK48339.1"/>
    </source>
</evidence>
<dbReference type="RefSeq" id="WP_104409912.1">
    <property type="nucleotide sequence ID" value="NZ_PTIS01000008.1"/>
</dbReference>
<dbReference type="OrthoDB" id="9926099at2"/>
<sequence length="127" mass="14571">MINQLSKKTLLFLCLIIFSLSVACSNKNITKEFSNTTWESSDKLLALKFTSDSLSIDINVKPDINETDIEKGKKYEEIYDMGAHKNVKVEKNDNNIKIFNKDGLSLEFEIISESEIKDKDNNVFKKK</sequence>
<name>A0A2S6FXT5_9CLOT</name>
<dbReference type="Proteomes" id="UP000239863">
    <property type="component" value="Unassembled WGS sequence"/>
</dbReference>
<feature type="chain" id="PRO_5038925181" description="Lipoprotein" evidence="1">
    <location>
        <begin position="24"/>
        <end position="127"/>
    </location>
</feature>
<comment type="caution">
    <text evidence="2">The sequence shown here is derived from an EMBL/GenBank/DDBJ whole genome shotgun (WGS) entry which is preliminary data.</text>
</comment>
<protein>
    <recommendedName>
        <fullName evidence="4">Lipoprotein</fullName>
    </recommendedName>
</protein>
<evidence type="ECO:0000313" key="3">
    <source>
        <dbReference type="Proteomes" id="UP000239863"/>
    </source>
</evidence>
<gene>
    <name evidence="2" type="ORF">BD821_108100</name>
</gene>